<name>A0ABT5FFJ2_9GAMM</name>
<evidence type="ECO:0000256" key="3">
    <source>
        <dbReference type="ARBA" id="ARBA00023136"/>
    </source>
</evidence>
<reference evidence="8 9" key="1">
    <citation type="submission" date="2023-01" db="EMBL/GenBank/DDBJ databases">
        <title>Psychrosphaera sp. nov., isolated from marine algae.</title>
        <authorList>
            <person name="Bayburt H."/>
            <person name="Choi B.J."/>
            <person name="Kim J.M."/>
            <person name="Choi D.G."/>
            <person name="Jeon C.O."/>
        </authorList>
    </citation>
    <scope>NUCLEOTIDE SEQUENCE [LARGE SCALE GENOMIC DNA]</scope>
    <source>
        <strain evidence="8 9">G1-22</strain>
    </source>
</reference>
<evidence type="ECO:0000256" key="2">
    <source>
        <dbReference type="ARBA" id="ARBA00022729"/>
    </source>
</evidence>
<dbReference type="EMBL" id="JAQOMS010000002">
    <property type="protein sequence ID" value="MDC2890326.1"/>
    <property type="molecule type" value="Genomic_DNA"/>
</dbReference>
<dbReference type="Pfam" id="PF13627">
    <property type="entry name" value="LptM_cons"/>
    <property type="match status" value="1"/>
</dbReference>
<keyword evidence="5" id="KW-0998">Cell outer membrane</keyword>
<evidence type="ECO:0000256" key="4">
    <source>
        <dbReference type="ARBA" id="ARBA00023139"/>
    </source>
</evidence>
<comment type="subcellular location">
    <subcellularLocation>
        <location evidence="1">Cell outer membrane</location>
        <topology evidence="1">Lipid-anchor</topology>
    </subcellularLocation>
</comment>
<dbReference type="NCBIfam" id="NF047847">
    <property type="entry name" value="SS_mature_LptM"/>
    <property type="match status" value="1"/>
</dbReference>
<organism evidence="8 9">
    <name type="scientific">Psychrosphaera algicola</name>
    <dbReference type="NCBI Taxonomy" id="3023714"/>
    <lineage>
        <taxon>Bacteria</taxon>
        <taxon>Pseudomonadati</taxon>
        <taxon>Pseudomonadota</taxon>
        <taxon>Gammaproteobacteria</taxon>
        <taxon>Alteromonadales</taxon>
        <taxon>Pseudoalteromonadaceae</taxon>
        <taxon>Psychrosphaera</taxon>
    </lineage>
</organism>
<keyword evidence="3" id="KW-0472">Membrane</keyword>
<gene>
    <name evidence="8" type="ORF">PN838_18150</name>
</gene>
<evidence type="ECO:0000313" key="9">
    <source>
        <dbReference type="Proteomes" id="UP001528411"/>
    </source>
</evidence>
<comment type="caution">
    <text evidence="8">The sequence shown here is derived from an EMBL/GenBank/DDBJ whole genome shotgun (WGS) entry which is preliminary data.</text>
</comment>
<keyword evidence="9" id="KW-1185">Reference proteome</keyword>
<feature type="compositionally biased region" description="Basic and acidic residues" evidence="7">
    <location>
        <begin position="45"/>
        <end position="60"/>
    </location>
</feature>
<keyword evidence="6 8" id="KW-0449">Lipoprotein</keyword>
<keyword evidence="2" id="KW-0732">Signal</keyword>
<evidence type="ECO:0000256" key="6">
    <source>
        <dbReference type="ARBA" id="ARBA00023288"/>
    </source>
</evidence>
<feature type="region of interest" description="Disordered" evidence="7">
    <location>
        <begin position="45"/>
        <end position="69"/>
    </location>
</feature>
<keyword evidence="4" id="KW-0564">Palmitate</keyword>
<accession>A0ABT5FFJ2</accession>
<evidence type="ECO:0000256" key="1">
    <source>
        <dbReference type="ARBA" id="ARBA00004459"/>
    </source>
</evidence>
<dbReference type="RefSeq" id="WP_272181546.1">
    <property type="nucleotide sequence ID" value="NZ_JAQOMS010000002.1"/>
</dbReference>
<dbReference type="PROSITE" id="PS51257">
    <property type="entry name" value="PROKAR_LIPOPROTEIN"/>
    <property type="match status" value="1"/>
</dbReference>
<dbReference type="Proteomes" id="UP001528411">
    <property type="component" value="Unassembled WGS sequence"/>
</dbReference>
<sequence length="89" mass="10361">MKRPFNFYRKIFAYFIMKMLFTTTLLVAVSGCGLKGPLYLPDQPEKAEVTQTEKQKEEQSSKQSEPTQQKKIINRLWCKPHILIIILGT</sequence>
<evidence type="ECO:0000256" key="7">
    <source>
        <dbReference type="SAM" id="MobiDB-lite"/>
    </source>
</evidence>
<proteinExistence type="predicted"/>
<evidence type="ECO:0000256" key="5">
    <source>
        <dbReference type="ARBA" id="ARBA00023237"/>
    </source>
</evidence>
<dbReference type="InterPro" id="IPR032831">
    <property type="entry name" value="LptM_cons"/>
</dbReference>
<protein>
    <submittedName>
        <fullName evidence="8">Lipoprotein</fullName>
    </submittedName>
</protein>
<evidence type="ECO:0000313" key="8">
    <source>
        <dbReference type="EMBL" id="MDC2890326.1"/>
    </source>
</evidence>